<dbReference type="InterPro" id="IPR056336">
    <property type="entry name" value="YVC1_C"/>
</dbReference>
<feature type="transmembrane region" description="Helical" evidence="1">
    <location>
        <begin position="549"/>
        <end position="565"/>
    </location>
</feature>
<dbReference type="Pfam" id="PF23317">
    <property type="entry name" value="YVC1_C"/>
    <property type="match status" value="1"/>
</dbReference>
<dbReference type="Proteomes" id="UP000030854">
    <property type="component" value="Unassembled WGS sequence"/>
</dbReference>
<comment type="caution">
    <text evidence="4">The sequence shown here is derived from an EMBL/GenBank/DDBJ whole genome shotgun (WGS) entry which is preliminary data.</text>
</comment>
<dbReference type="OMA" id="YQKCIKY"/>
<feature type="domain" description="YVC1 N-terminal linker helical" evidence="2">
    <location>
        <begin position="72"/>
        <end position="251"/>
    </location>
</feature>
<evidence type="ECO:0000256" key="1">
    <source>
        <dbReference type="SAM" id="Phobius"/>
    </source>
</evidence>
<dbReference type="InterPro" id="IPR052971">
    <property type="entry name" value="TRP_calcium_channel"/>
</dbReference>
<feature type="domain" description="Calcium channel YVC1-like C-terminal transmembrane" evidence="3">
    <location>
        <begin position="272"/>
        <end position="566"/>
    </location>
</feature>
<keyword evidence="1" id="KW-1133">Transmembrane helix</keyword>
<dbReference type="EMBL" id="JNVN01001618">
    <property type="protein sequence ID" value="KHJ33103.1"/>
    <property type="molecule type" value="Genomic_DNA"/>
</dbReference>
<dbReference type="STRING" id="52586.A0A0B1P498"/>
<gene>
    <name evidence="4" type="ORF">EV44_g0504</name>
</gene>
<proteinExistence type="predicted"/>
<keyword evidence="1" id="KW-0472">Membrane</keyword>
<sequence length="646" mass="74560">MVFWGINLCNLNTLFVVTGFARGLINYKMATIWERLLGLTKLKRDQRYESETLSSVLPTHQGTSLGITAAQVTKTALRLRYLIEECIPYEIDVKKITVPHSRIITKDLIRAVHEAGGIKFRGCVVYCLLVNNRWFKKQARLELCDADLHNVRAIACEVIAKNIIETEEDQDYLFKEVLLKRYFVLIDGKKSALANVIERAVDLHTLRVIGSSGYQKCVNYLWRGWLVQDEKDPSEFVSYKKKANISYWAHVDPDRMRAPVYQNATQVFFSIVYLGLYTGVINTVNRSGDLDIVEIILHIFTFGFLSDELSKIWKVGYWYIGFWNVFNLFLYTLLTTSLTLRLIALGHPVGKDHLREKFNELSYNFLAFSAPMFWMRLLLYLDSIRFFGTMLIVLKVMMSESLIFFALLTVIIVGFLQAFIGLDAADSHTDSTYFILRTMTNAVMLSPEFSGFDNFAPPFGAILYYIFTFLITTVLLNILIALFNSAYQDITDNAIDEYLALFSQKTMQFVRAPDENVFIAPLNLVEIFLLILPFEWWLPRQIYARLNEMVLTVLYLPLLLVAAWFETCSANKVTANRSRGEDDDDTLQEWEQLMAENDFNTDGWDKRVQCVKTNIEEDQTNVEILKLIHEVEELKSLLKLNLEKIA</sequence>
<reference evidence="4 5" key="1">
    <citation type="journal article" date="2014" name="BMC Genomics">
        <title>Adaptive genomic structural variation in the grape powdery mildew pathogen, Erysiphe necator.</title>
        <authorList>
            <person name="Jones L."/>
            <person name="Riaz S."/>
            <person name="Morales-Cruz A."/>
            <person name="Amrine K.C."/>
            <person name="McGuire B."/>
            <person name="Gubler W.D."/>
            <person name="Walker M.A."/>
            <person name="Cantu D."/>
        </authorList>
    </citation>
    <scope>NUCLEOTIDE SEQUENCE [LARGE SCALE GENOMIC DNA]</scope>
    <source>
        <strain evidence="5">c</strain>
    </source>
</reference>
<feature type="transmembrane region" description="Helical" evidence="1">
    <location>
        <begin position="517"/>
        <end position="537"/>
    </location>
</feature>
<evidence type="ECO:0000313" key="4">
    <source>
        <dbReference type="EMBL" id="KHJ33103.1"/>
    </source>
</evidence>
<dbReference type="PANTHER" id="PTHR35859:SF1">
    <property type="entry name" value="NONSELECTIVE CATION CHANNEL PROTEIN"/>
    <property type="match status" value="1"/>
</dbReference>
<keyword evidence="5" id="KW-1185">Reference proteome</keyword>
<evidence type="ECO:0000259" key="3">
    <source>
        <dbReference type="Pfam" id="PF23317"/>
    </source>
</evidence>
<dbReference type="AlphaFoldDB" id="A0A0B1P498"/>
<dbReference type="HOGENOM" id="CLU_014123_0_0_1"/>
<dbReference type="PANTHER" id="PTHR35859">
    <property type="entry name" value="NONSELECTIVE CATION CHANNEL PROTEIN"/>
    <property type="match status" value="1"/>
</dbReference>
<accession>A0A0B1P498</accession>
<evidence type="ECO:0000313" key="5">
    <source>
        <dbReference type="Proteomes" id="UP000030854"/>
    </source>
</evidence>
<feature type="transmembrane region" description="Helical" evidence="1">
    <location>
        <begin position="402"/>
        <end position="420"/>
    </location>
</feature>
<feature type="transmembrane region" description="Helical" evidence="1">
    <location>
        <begin position="462"/>
        <end position="483"/>
    </location>
</feature>
<dbReference type="Pfam" id="PF23190">
    <property type="entry name" value="LHD_TRPY1"/>
    <property type="match status" value="1"/>
</dbReference>
<dbReference type="InterPro" id="IPR056337">
    <property type="entry name" value="LHD_YVC1"/>
</dbReference>
<organism evidence="4 5">
    <name type="scientific">Uncinula necator</name>
    <name type="common">Grape powdery mildew</name>
    <dbReference type="NCBI Taxonomy" id="52586"/>
    <lineage>
        <taxon>Eukaryota</taxon>
        <taxon>Fungi</taxon>
        <taxon>Dikarya</taxon>
        <taxon>Ascomycota</taxon>
        <taxon>Pezizomycotina</taxon>
        <taxon>Leotiomycetes</taxon>
        <taxon>Erysiphales</taxon>
        <taxon>Erysiphaceae</taxon>
        <taxon>Erysiphe</taxon>
    </lineage>
</organism>
<protein>
    <submittedName>
        <fullName evidence="4">Putative potassium ion channel yvc1 protein</fullName>
    </submittedName>
</protein>
<evidence type="ECO:0000259" key="2">
    <source>
        <dbReference type="Pfam" id="PF23190"/>
    </source>
</evidence>
<feature type="transmembrane region" description="Helical" evidence="1">
    <location>
        <begin position="318"/>
        <end position="343"/>
    </location>
</feature>
<keyword evidence="1" id="KW-0812">Transmembrane</keyword>
<name>A0A0B1P498_UNCNE</name>